<evidence type="ECO:0000313" key="2">
    <source>
        <dbReference type="Proteomes" id="UP000311382"/>
    </source>
</evidence>
<name>A0A5C5G0G6_9BASI</name>
<keyword evidence="2" id="KW-1185">Reference proteome</keyword>
<dbReference type="PANTHER" id="PTHR12459:SF15">
    <property type="entry name" value="TRANSMEMBRANE PROTEIN 135"/>
    <property type="match status" value="1"/>
</dbReference>
<reference evidence="1 2" key="1">
    <citation type="submission" date="2019-03" db="EMBL/GenBank/DDBJ databases">
        <title>Rhodosporidium diobovatum UCD-FST 08-225 genome sequencing, assembly, and annotation.</title>
        <authorList>
            <person name="Fakankun I.U."/>
            <person name="Fristensky B."/>
            <person name="Levin D.B."/>
        </authorList>
    </citation>
    <scope>NUCLEOTIDE SEQUENCE [LARGE SCALE GENOMIC DNA]</scope>
    <source>
        <strain evidence="1 2">UCD-FST 08-225</strain>
    </source>
</reference>
<accession>A0A5C5G0G6</accession>
<dbReference type="InterPro" id="IPR026749">
    <property type="entry name" value="Tmem135"/>
</dbReference>
<dbReference type="EMBL" id="SOZI01000036">
    <property type="protein sequence ID" value="TNY21834.1"/>
    <property type="molecule type" value="Genomic_DNA"/>
</dbReference>
<protein>
    <submittedName>
        <fullName evidence="1">Para-aminobenzoate synthase, subunit I</fullName>
    </submittedName>
</protein>
<sequence>MPRPCLASTSPGQPDLIARLLKDTHPSTEPFVRAYALGWAATSFPAVLRVLLGAATRPSKRPLRQLLVQLAAALSKGFDPRGLAVAFGVAVGGAKWGEGSVEPAVRKAYLAGVEQARALREGKTKDKGKGKARATDESLAECQQRVLQDAQGEAREADEAPAMVQQGLSQDERNVHALSTFVSAAISSLVALLILQSGKSYRRPIRPLAIQTVDDKLDVLLTPYAPPLSTVIRAGGPPPAVPPEQLRAAQSPTLDLTLFVLVRGVDTLARLLYERAPPARGRAAPLLRFLASQGDTIVFWLASSKIMWAWFYRPHLLPPSYGKWILQLARMDPRLLQLLRYARAGRFVYGKQPDAEVVEMCAAIAKHAGKDASLVNPALIDRLDCSFVHGKLGAGSCEINAAKRWARAFLDCLLIYLPVHAIPPLLFNLRRILRSPSSSLLRILLAASRSSAFLATFVASVYFGVCLTRTRVPQLARGLVAQQPLDSGLCVLVGCAMCGASVLIENKRRRREMALYCAPRALYALLDELVPASLHQSRAGVALARWAERAVFALASGTVVSAAVHRPDAVSGIVRGVTSFAVKGWTVQEGGAGTEAAQ</sequence>
<dbReference type="PANTHER" id="PTHR12459">
    <property type="entry name" value="TRANSMEMBRANE PROTEIN 135-RELATED"/>
    <property type="match status" value="1"/>
</dbReference>
<comment type="caution">
    <text evidence="1">The sequence shown here is derived from an EMBL/GenBank/DDBJ whole genome shotgun (WGS) entry which is preliminary data.</text>
</comment>
<dbReference type="OrthoDB" id="4021778at2759"/>
<gene>
    <name evidence="1" type="ORF">DMC30DRAFT_375256</name>
</gene>
<evidence type="ECO:0000313" key="1">
    <source>
        <dbReference type="EMBL" id="TNY21834.1"/>
    </source>
</evidence>
<proteinExistence type="predicted"/>
<dbReference type="AlphaFoldDB" id="A0A5C5G0G6"/>
<dbReference type="Proteomes" id="UP000311382">
    <property type="component" value="Unassembled WGS sequence"/>
</dbReference>
<organism evidence="1 2">
    <name type="scientific">Rhodotorula diobovata</name>
    <dbReference type="NCBI Taxonomy" id="5288"/>
    <lineage>
        <taxon>Eukaryota</taxon>
        <taxon>Fungi</taxon>
        <taxon>Dikarya</taxon>
        <taxon>Basidiomycota</taxon>
        <taxon>Pucciniomycotina</taxon>
        <taxon>Microbotryomycetes</taxon>
        <taxon>Sporidiobolales</taxon>
        <taxon>Sporidiobolaceae</taxon>
        <taxon>Rhodotorula</taxon>
    </lineage>
</organism>